<dbReference type="Proteomes" id="UP000199208">
    <property type="component" value="Unassembled WGS sequence"/>
</dbReference>
<feature type="transmembrane region" description="Helical" evidence="6">
    <location>
        <begin position="189"/>
        <end position="207"/>
    </location>
</feature>
<dbReference type="PANTHER" id="PTHR37821:SF1">
    <property type="entry name" value="AMINO ACID TRANSPORTER YUIF-RELATED"/>
    <property type="match status" value="1"/>
</dbReference>
<dbReference type="PANTHER" id="PTHR37821">
    <property type="entry name" value="AMINO ACID TRANSPORTER YUIF-RELATED"/>
    <property type="match status" value="1"/>
</dbReference>
<evidence type="ECO:0000313" key="9">
    <source>
        <dbReference type="EMBL" id="SCZ77873.1"/>
    </source>
</evidence>
<feature type="transmembrane region" description="Helical" evidence="6">
    <location>
        <begin position="240"/>
        <end position="270"/>
    </location>
</feature>
<dbReference type="Pfam" id="PF13726">
    <property type="entry name" value="Na_H_antiport_2"/>
    <property type="match status" value="1"/>
</dbReference>
<gene>
    <name evidence="9" type="ORF">SAMN03080599_00989</name>
</gene>
<feature type="transmembrane region" description="Helical" evidence="6">
    <location>
        <begin position="331"/>
        <end position="363"/>
    </location>
</feature>
<dbReference type="STRING" id="1120920.SAMN03080599_00989"/>
<evidence type="ECO:0008006" key="11">
    <source>
        <dbReference type="Google" id="ProtNLM"/>
    </source>
</evidence>
<feature type="transmembrane region" description="Helical" evidence="6">
    <location>
        <begin position="413"/>
        <end position="438"/>
    </location>
</feature>
<dbReference type="Pfam" id="PF03553">
    <property type="entry name" value="Na_H_antiporter"/>
    <property type="match status" value="1"/>
</dbReference>
<keyword evidence="10" id="KW-1185">Reference proteome</keyword>
<dbReference type="GO" id="GO:0005886">
    <property type="term" value="C:plasma membrane"/>
    <property type="evidence" value="ECO:0007669"/>
    <property type="project" value="UniProtKB-SubCell"/>
</dbReference>
<feature type="domain" description="Putative Na+/H+ antiporter N-terminal" evidence="8">
    <location>
        <begin position="6"/>
        <end position="91"/>
    </location>
</feature>
<dbReference type="AlphaFoldDB" id="A0A1G5RUZ2"/>
<keyword evidence="2" id="KW-1003">Cell membrane</keyword>
<proteinExistence type="predicted"/>
<keyword evidence="4 6" id="KW-1133">Transmembrane helix</keyword>
<dbReference type="InterPro" id="IPR018461">
    <property type="entry name" value="Na/H_Antiport_NhaC-like_C"/>
</dbReference>
<feature type="transmembrane region" description="Helical" evidence="6">
    <location>
        <begin position="145"/>
        <end position="168"/>
    </location>
</feature>
<evidence type="ECO:0000256" key="3">
    <source>
        <dbReference type="ARBA" id="ARBA00022692"/>
    </source>
</evidence>
<evidence type="ECO:0000256" key="1">
    <source>
        <dbReference type="ARBA" id="ARBA00004651"/>
    </source>
</evidence>
<feature type="transmembrane region" description="Helical" evidence="6">
    <location>
        <begin position="291"/>
        <end position="311"/>
    </location>
</feature>
<accession>A0A1G5RUZ2</accession>
<feature type="domain" description="Na+/H+ antiporter NhaC-like C-terminal" evidence="7">
    <location>
        <begin position="147"/>
        <end position="433"/>
    </location>
</feature>
<reference evidence="9 10" key="1">
    <citation type="submission" date="2016-10" db="EMBL/GenBank/DDBJ databases">
        <authorList>
            <person name="de Groot N.N."/>
        </authorList>
    </citation>
    <scope>NUCLEOTIDE SEQUENCE [LARGE SCALE GENOMIC DNA]</scope>
    <source>
        <strain evidence="9 10">DSM 2784</strain>
    </source>
</reference>
<evidence type="ECO:0000313" key="10">
    <source>
        <dbReference type="Proteomes" id="UP000199208"/>
    </source>
</evidence>
<feature type="transmembrane region" description="Helical" evidence="6">
    <location>
        <begin position="12"/>
        <end position="38"/>
    </location>
</feature>
<evidence type="ECO:0000256" key="4">
    <source>
        <dbReference type="ARBA" id="ARBA00022989"/>
    </source>
</evidence>
<dbReference type="InterPro" id="IPR032813">
    <property type="entry name" value="Na_H_antiport_N"/>
</dbReference>
<name>A0A1G5RUZ2_9FIRM</name>
<organism evidence="9 10">
    <name type="scientific">Acidaminobacter hydrogenoformans DSM 2784</name>
    <dbReference type="NCBI Taxonomy" id="1120920"/>
    <lineage>
        <taxon>Bacteria</taxon>
        <taxon>Bacillati</taxon>
        <taxon>Bacillota</taxon>
        <taxon>Clostridia</taxon>
        <taxon>Peptostreptococcales</taxon>
        <taxon>Acidaminobacteraceae</taxon>
        <taxon>Acidaminobacter</taxon>
    </lineage>
</organism>
<evidence type="ECO:0000256" key="2">
    <source>
        <dbReference type="ARBA" id="ARBA00022475"/>
    </source>
</evidence>
<keyword evidence="5 6" id="KW-0472">Membrane</keyword>
<sequence length="439" mass="46063">MELLTNPIVVSVVVMTVLCLLKLNVILALIIAALVGGFTAGMPLQETMDALIGGMGGNAQTALSYILLGALATAIHKTRAAEALTLMIAKLIKGNKLVLLLIIAFVASLSQTLIPVHIAFIPILIPPLLPLMNRLKLDRRTAASALAFGLKVPYITLPFGFGIIYHGIIRDQMAASGLDVSMDMIWKSNWVAGLAMLVGFVISIFVYRKPREYKDVEGIDDVNFDSEATAKDSKVTAVHYITLLAGASALVVQLVFGSLPLGAIVGLGIMVATRVIKWGEINEMMDGGIRIMGFIAFVMLVASGYAAVMRATGGVETLIAASADLMGGSKLIAATVMIFLGLLITMGIGTSFGTVPILAVIYVPLAMTMGFSPKATILLIAIAAALGDAGSPASDTTLGPTAGLNADGQHDHIWDTCVPTFLVYNIPLVIFGIVGAMLL</sequence>
<protein>
    <recommendedName>
        <fullName evidence="11">Sodium:proton antiporter</fullName>
    </recommendedName>
</protein>
<feature type="transmembrane region" description="Helical" evidence="6">
    <location>
        <begin position="58"/>
        <end position="76"/>
    </location>
</feature>
<evidence type="ECO:0000256" key="6">
    <source>
        <dbReference type="SAM" id="Phobius"/>
    </source>
</evidence>
<dbReference type="EMBL" id="FMWL01000003">
    <property type="protein sequence ID" value="SCZ77873.1"/>
    <property type="molecule type" value="Genomic_DNA"/>
</dbReference>
<evidence type="ECO:0000259" key="8">
    <source>
        <dbReference type="Pfam" id="PF13726"/>
    </source>
</evidence>
<evidence type="ECO:0000256" key="5">
    <source>
        <dbReference type="ARBA" id="ARBA00023136"/>
    </source>
</evidence>
<comment type="subcellular location">
    <subcellularLocation>
        <location evidence="1">Cell membrane</location>
        <topology evidence="1">Multi-pass membrane protein</topology>
    </subcellularLocation>
</comment>
<dbReference type="RefSeq" id="WP_092589771.1">
    <property type="nucleotide sequence ID" value="NZ_FMWL01000003.1"/>
</dbReference>
<evidence type="ECO:0000259" key="7">
    <source>
        <dbReference type="Pfam" id="PF03553"/>
    </source>
</evidence>
<dbReference type="InterPro" id="IPR052576">
    <property type="entry name" value="AA_Transporter-Related"/>
</dbReference>
<keyword evidence="3 6" id="KW-0812">Transmembrane</keyword>
<feature type="transmembrane region" description="Helical" evidence="6">
    <location>
        <begin position="97"/>
        <end position="125"/>
    </location>
</feature>
<dbReference type="OrthoDB" id="9772446at2"/>